<feature type="domain" description="Helix-turn-helix" evidence="1">
    <location>
        <begin position="76"/>
        <end position="119"/>
    </location>
</feature>
<organism evidence="2 3">
    <name type="scientific">Gramella jeungdoensis</name>
    <dbReference type="NCBI Taxonomy" id="708091"/>
    <lineage>
        <taxon>Bacteria</taxon>
        <taxon>Pseudomonadati</taxon>
        <taxon>Bacteroidota</taxon>
        <taxon>Flavobacteriia</taxon>
        <taxon>Flavobacteriales</taxon>
        <taxon>Flavobacteriaceae</taxon>
        <taxon>Christiangramia</taxon>
    </lineage>
</organism>
<comment type="caution">
    <text evidence="2">The sequence shown here is derived from an EMBL/GenBank/DDBJ whole genome shotgun (WGS) entry which is preliminary data.</text>
</comment>
<proteinExistence type="predicted"/>
<name>A0A4Y8AWZ5_9FLAO</name>
<evidence type="ECO:0000259" key="1">
    <source>
        <dbReference type="Pfam" id="PF12728"/>
    </source>
</evidence>
<dbReference type="AlphaFoldDB" id="A0A4Y8AWZ5"/>
<keyword evidence="3" id="KW-1185">Reference proteome</keyword>
<dbReference type="InterPro" id="IPR041657">
    <property type="entry name" value="HTH_17"/>
</dbReference>
<reference evidence="2 3" key="1">
    <citation type="journal article" date="2011" name="J. Microbiol.">
        <title>Gramella jeungdoensis sp. nov., isolated from a solar saltern in Korea.</title>
        <authorList>
            <person name="Joung Y."/>
            <person name="Kim H."/>
            <person name="Jang T."/>
            <person name="Ahn T.S."/>
            <person name="Joh K."/>
        </authorList>
    </citation>
    <scope>NUCLEOTIDE SEQUENCE [LARGE SCALE GENOMIC DNA]</scope>
    <source>
        <strain evidence="2 3">KCTC 23123</strain>
    </source>
</reference>
<dbReference type="Proteomes" id="UP000298517">
    <property type="component" value="Unassembled WGS sequence"/>
</dbReference>
<dbReference type="InterPro" id="IPR009061">
    <property type="entry name" value="DNA-bd_dom_put_sf"/>
</dbReference>
<sequence length="123" mass="13999">MSSNLQIPKTCEYCGKAFIARTTVTKCCSDNCSKRAYKARKRQEKIQSSIEQNVIKTKTIQKENTPSPTSLNSKDFLSISDASQLIGVSRWTIQRMVKRGQLTAVQFGRKHIIKRSQIENLFV</sequence>
<accession>A0A4Y8AWZ5</accession>
<dbReference type="SUPFAM" id="SSF46955">
    <property type="entry name" value="Putative DNA-binding domain"/>
    <property type="match status" value="1"/>
</dbReference>
<evidence type="ECO:0000313" key="3">
    <source>
        <dbReference type="Proteomes" id="UP000298517"/>
    </source>
</evidence>
<dbReference type="InterPro" id="IPR010093">
    <property type="entry name" value="SinI_DNA-bd"/>
</dbReference>
<keyword evidence="2" id="KW-0238">DNA-binding</keyword>
<dbReference type="EMBL" id="SNQI01000001">
    <property type="protein sequence ID" value="TEW76528.1"/>
    <property type="molecule type" value="Genomic_DNA"/>
</dbReference>
<gene>
    <name evidence="2" type="ORF">E2488_01370</name>
</gene>
<dbReference type="NCBIfam" id="TIGR01764">
    <property type="entry name" value="excise"/>
    <property type="match status" value="1"/>
</dbReference>
<dbReference type="RefSeq" id="WP_134246540.1">
    <property type="nucleotide sequence ID" value="NZ_SNQI01000001.1"/>
</dbReference>
<protein>
    <submittedName>
        <fullName evidence="2">DNA-binding protein</fullName>
    </submittedName>
</protein>
<dbReference type="GO" id="GO:0003677">
    <property type="term" value="F:DNA binding"/>
    <property type="evidence" value="ECO:0007669"/>
    <property type="project" value="UniProtKB-KW"/>
</dbReference>
<dbReference type="OrthoDB" id="1003442at2"/>
<evidence type="ECO:0000313" key="2">
    <source>
        <dbReference type="EMBL" id="TEW76528.1"/>
    </source>
</evidence>
<dbReference type="Pfam" id="PF12728">
    <property type="entry name" value="HTH_17"/>
    <property type="match status" value="1"/>
</dbReference>